<dbReference type="SUPFAM" id="SSF140566">
    <property type="entry name" value="FlgN-like"/>
    <property type="match status" value="1"/>
</dbReference>
<sequence length="173" mass="19629">MNLSVLITPQLRLSEVETLGLLDTLEHLLQEHQTLLFILQEEKRLIVEGKIEGLLSRVSEKEAVMRRIAGLEQERIGMTDRLEGQKERPSLKTLILHVVPIYRAKLNGLRKKLEVLTTSITEINQMNGILVERVLTQISDLFTLLSHLTSDGETYQGSGKMSKQLMSRTISRG</sequence>
<evidence type="ECO:0000256" key="1">
    <source>
        <dbReference type="ARBA" id="ARBA00022795"/>
    </source>
</evidence>
<gene>
    <name evidence="2" type="ORF">MNBD_NITROSPIRAE01-1426</name>
</gene>
<accession>A0A3B1DQG0</accession>
<organism evidence="2">
    <name type="scientific">hydrothermal vent metagenome</name>
    <dbReference type="NCBI Taxonomy" id="652676"/>
    <lineage>
        <taxon>unclassified sequences</taxon>
        <taxon>metagenomes</taxon>
        <taxon>ecological metagenomes</taxon>
    </lineage>
</organism>
<keyword evidence="1" id="KW-1005">Bacterial flagellum biogenesis</keyword>
<evidence type="ECO:0000313" key="2">
    <source>
        <dbReference type="EMBL" id="VAX30907.1"/>
    </source>
</evidence>
<dbReference type="InterPro" id="IPR007809">
    <property type="entry name" value="FlgN-like"/>
</dbReference>
<evidence type="ECO:0008006" key="3">
    <source>
        <dbReference type="Google" id="ProtNLM"/>
    </source>
</evidence>
<dbReference type="AlphaFoldDB" id="A0A3B1DQG0"/>
<dbReference type="GO" id="GO:0044780">
    <property type="term" value="P:bacterial-type flagellum assembly"/>
    <property type="evidence" value="ECO:0007669"/>
    <property type="project" value="InterPro"/>
</dbReference>
<protein>
    <recommendedName>
        <fullName evidence="3">FlgN protein</fullName>
    </recommendedName>
</protein>
<dbReference type="Gene3D" id="1.20.58.300">
    <property type="entry name" value="FlgN-like"/>
    <property type="match status" value="1"/>
</dbReference>
<name>A0A3B1DQG0_9ZZZZ</name>
<dbReference type="Pfam" id="PF05130">
    <property type="entry name" value="FlgN"/>
    <property type="match status" value="1"/>
</dbReference>
<reference evidence="2" key="1">
    <citation type="submission" date="2018-06" db="EMBL/GenBank/DDBJ databases">
        <authorList>
            <person name="Zhirakovskaya E."/>
        </authorList>
    </citation>
    <scope>NUCLEOTIDE SEQUENCE</scope>
</reference>
<proteinExistence type="predicted"/>
<dbReference type="InterPro" id="IPR036679">
    <property type="entry name" value="FlgN-like_sf"/>
</dbReference>
<dbReference type="EMBL" id="UOGF01000067">
    <property type="protein sequence ID" value="VAX30907.1"/>
    <property type="molecule type" value="Genomic_DNA"/>
</dbReference>